<dbReference type="AlphaFoldDB" id="A0AAE2C832"/>
<dbReference type="InterPro" id="IPR040462">
    <property type="entry name" value="EARLY_FLOWERING_4"/>
</dbReference>
<name>A0AAE2C832_9LAMI</name>
<evidence type="ECO:0000256" key="1">
    <source>
        <dbReference type="ARBA" id="ARBA00004123"/>
    </source>
</evidence>
<feature type="region of interest" description="Disordered" evidence="5">
    <location>
        <begin position="57"/>
        <end position="76"/>
    </location>
</feature>
<dbReference type="PANTHER" id="PTHR33469:SF40">
    <property type="entry name" value="PROTEIN EARLY FLOWERING 4-LIKE"/>
    <property type="match status" value="1"/>
</dbReference>
<dbReference type="Proteomes" id="UP001293254">
    <property type="component" value="Unassembled WGS sequence"/>
</dbReference>
<dbReference type="Pfam" id="PF07011">
    <property type="entry name" value="Elf4"/>
    <property type="match status" value="1"/>
</dbReference>
<comment type="similarity">
    <text evidence="2">Belongs to the EARLY FLOWERING 4 family.</text>
</comment>
<sequence length="167" mass="18655">MLFTAYFNGSFQISHFSLFPKSDGNARRVNANPILRSSSAMDDTSQILITANATADHSFNDDMDGEDAAEDDDEEESCDVEAWETLSKGFKEVQSVLDHNRRLIQQVNDNHRSKIPSNLAKNVDLIREINSNISKVIGLYSNLSTNFSSIVQQRRAVADKVVKNVES</sequence>
<accession>A0AAE2C832</accession>
<keyword evidence="8" id="KW-1185">Reference proteome</keyword>
<comment type="caution">
    <text evidence="7">The sequence shown here is derived from an EMBL/GenBank/DDBJ whole genome shotgun (WGS) entry which is preliminary data.</text>
</comment>
<organism evidence="7 8">
    <name type="scientific">Sesamum alatum</name>
    <dbReference type="NCBI Taxonomy" id="300844"/>
    <lineage>
        <taxon>Eukaryota</taxon>
        <taxon>Viridiplantae</taxon>
        <taxon>Streptophyta</taxon>
        <taxon>Embryophyta</taxon>
        <taxon>Tracheophyta</taxon>
        <taxon>Spermatophyta</taxon>
        <taxon>Magnoliopsida</taxon>
        <taxon>eudicotyledons</taxon>
        <taxon>Gunneridae</taxon>
        <taxon>Pentapetalae</taxon>
        <taxon>asterids</taxon>
        <taxon>lamiids</taxon>
        <taxon>Lamiales</taxon>
        <taxon>Pedaliaceae</taxon>
        <taxon>Sesamum</taxon>
    </lineage>
</organism>
<dbReference type="InterPro" id="IPR009741">
    <property type="entry name" value="EARLY_FLOWERING_4_dom"/>
</dbReference>
<protein>
    <submittedName>
        <fullName evidence="7">Protein ELF4-LIKE 1</fullName>
    </submittedName>
</protein>
<proteinExistence type="inferred from homology"/>
<keyword evidence="3" id="KW-0090">Biological rhythms</keyword>
<evidence type="ECO:0000256" key="3">
    <source>
        <dbReference type="ARBA" id="ARBA00023108"/>
    </source>
</evidence>
<dbReference type="EMBL" id="JACGWO010000013">
    <property type="protein sequence ID" value="KAK4412476.1"/>
    <property type="molecule type" value="Genomic_DNA"/>
</dbReference>
<reference evidence="7" key="2">
    <citation type="journal article" date="2024" name="Plant">
        <title>Genomic evolution and insights into agronomic trait innovations of Sesamum species.</title>
        <authorList>
            <person name="Miao H."/>
            <person name="Wang L."/>
            <person name="Qu L."/>
            <person name="Liu H."/>
            <person name="Sun Y."/>
            <person name="Le M."/>
            <person name="Wang Q."/>
            <person name="Wei S."/>
            <person name="Zheng Y."/>
            <person name="Lin W."/>
            <person name="Duan Y."/>
            <person name="Cao H."/>
            <person name="Xiong S."/>
            <person name="Wang X."/>
            <person name="Wei L."/>
            <person name="Li C."/>
            <person name="Ma Q."/>
            <person name="Ju M."/>
            <person name="Zhao R."/>
            <person name="Li G."/>
            <person name="Mu C."/>
            <person name="Tian Q."/>
            <person name="Mei H."/>
            <person name="Zhang T."/>
            <person name="Gao T."/>
            <person name="Zhang H."/>
        </authorList>
    </citation>
    <scope>NUCLEOTIDE SEQUENCE</scope>
    <source>
        <strain evidence="7">3651</strain>
    </source>
</reference>
<evidence type="ECO:0000256" key="4">
    <source>
        <dbReference type="ARBA" id="ARBA00023242"/>
    </source>
</evidence>
<evidence type="ECO:0000313" key="7">
    <source>
        <dbReference type="EMBL" id="KAK4412476.1"/>
    </source>
</evidence>
<evidence type="ECO:0000313" key="8">
    <source>
        <dbReference type="Proteomes" id="UP001293254"/>
    </source>
</evidence>
<evidence type="ECO:0000256" key="5">
    <source>
        <dbReference type="SAM" id="MobiDB-lite"/>
    </source>
</evidence>
<dbReference type="GO" id="GO:0005634">
    <property type="term" value="C:nucleus"/>
    <property type="evidence" value="ECO:0007669"/>
    <property type="project" value="UniProtKB-SubCell"/>
</dbReference>
<keyword evidence="4" id="KW-0539">Nucleus</keyword>
<dbReference type="PANTHER" id="PTHR33469">
    <property type="entry name" value="PROTEIN ELF4-LIKE 4"/>
    <property type="match status" value="1"/>
</dbReference>
<evidence type="ECO:0000256" key="2">
    <source>
        <dbReference type="ARBA" id="ARBA00009514"/>
    </source>
</evidence>
<dbReference type="GO" id="GO:0009649">
    <property type="term" value="P:entrainment of circadian clock"/>
    <property type="evidence" value="ECO:0007669"/>
    <property type="project" value="TreeGrafter"/>
</dbReference>
<gene>
    <name evidence="7" type="ORF">Salat_2894700</name>
</gene>
<dbReference type="GO" id="GO:0042753">
    <property type="term" value="P:positive regulation of circadian rhythm"/>
    <property type="evidence" value="ECO:0007669"/>
    <property type="project" value="InterPro"/>
</dbReference>
<reference evidence="7" key="1">
    <citation type="submission" date="2020-06" db="EMBL/GenBank/DDBJ databases">
        <authorList>
            <person name="Li T."/>
            <person name="Hu X."/>
            <person name="Zhang T."/>
            <person name="Song X."/>
            <person name="Zhang H."/>
            <person name="Dai N."/>
            <person name="Sheng W."/>
            <person name="Hou X."/>
            <person name="Wei L."/>
        </authorList>
    </citation>
    <scope>NUCLEOTIDE SEQUENCE</scope>
    <source>
        <strain evidence="7">3651</strain>
        <tissue evidence="7">Leaf</tissue>
    </source>
</reference>
<evidence type="ECO:0000259" key="6">
    <source>
        <dbReference type="Pfam" id="PF07011"/>
    </source>
</evidence>
<feature type="compositionally biased region" description="Acidic residues" evidence="5">
    <location>
        <begin position="61"/>
        <end position="76"/>
    </location>
</feature>
<feature type="domain" description="Protein EARLY FLOWERING 4" evidence="6">
    <location>
        <begin position="78"/>
        <end position="156"/>
    </location>
</feature>
<dbReference type="GO" id="GO:0048511">
    <property type="term" value="P:rhythmic process"/>
    <property type="evidence" value="ECO:0007669"/>
    <property type="project" value="UniProtKB-KW"/>
</dbReference>
<comment type="subcellular location">
    <subcellularLocation>
        <location evidence="1">Nucleus</location>
    </subcellularLocation>
</comment>